<keyword evidence="3" id="KW-0067">ATP-binding</keyword>
<evidence type="ECO:0000256" key="2">
    <source>
        <dbReference type="ARBA" id="ARBA00022801"/>
    </source>
</evidence>
<accession>A0A8J6N310</accession>
<dbReference type="InterPro" id="IPR027417">
    <property type="entry name" value="P-loop_NTPase"/>
</dbReference>
<keyword evidence="2" id="KW-0378">Hydrolase</keyword>
<reference evidence="4 5" key="1">
    <citation type="submission" date="2020-08" db="EMBL/GenBank/DDBJ databases">
        <title>Bridging the membrane lipid divide: bacteria of the FCB group superphylum have the potential to synthesize archaeal ether lipids.</title>
        <authorList>
            <person name="Villanueva L."/>
            <person name="Von Meijenfeldt F.A.B."/>
            <person name="Westbye A.B."/>
            <person name="Yadav S."/>
            <person name="Hopmans E.C."/>
            <person name="Dutilh B.E."/>
            <person name="Sinninghe Damste J.S."/>
        </authorList>
    </citation>
    <scope>NUCLEOTIDE SEQUENCE [LARGE SCALE GENOMIC DNA]</scope>
    <source>
        <strain evidence="4">NIOZ-UU27</strain>
    </source>
</reference>
<dbReference type="GO" id="GO:0005524">
    <property type="term" value="F:ATP binding"/>
    <property type="evidence" value="ECO:0007669"/>
    <property type="project" value="UniProtKB-KW"/>
</dbReference>
<dbReference type="PANTHER" id="PTHR43146">
    <property type="entry name" value="CANCER-RELATED NUCLEOSIDE-TRIPHOSPHATASE"/>
    <property type="match status" value="1"/>
</dbReference>
<dbReference type="PANTHER" id="PTHR43146:SF1">
    <property type="entry name" value="CANCER-RELATED NUCLEOSIDE-TRIPHOSPHATASE"/>
    <property type="match status" value="1"/>
</dbReference>
<protein>
    <submittedName>
        <fullName evidence="4">AAA family ATPase</fullName>
    </submittedName>
</protein>
<proteinExistence type="predicted"/>
<dbReference type="SUPFAM" id="SSF52540">
    <property type="entry name" value="P-loop containing nucleoside triphosphate hydrolases"/>
    <property type="match status" value="1"/>
</dbReference>
<organism evidence="4 5">
    <name type="scientific">Candidatus Desulfacyla euxinica</name>
    <dbReference type="NCBI Taxonomy" id="2841693"/>
    <lineage>
        <taxon>Bacteria</taxon>
        <taxon>Deltaproteobacteria</taxon>
        <taxon>Candidatus Desulfacyla</taxon>
    </lineage>
</organism>
<evidence type="ECO:0000256" key="3">
    <source>
        <dbReference type="ARBA" id="ARBA00022840"/>
    </source>
</evidence>
<dbReference type="GO" id="GO:0017111">
    <property type="term" value="F:ribonucleoside triphosphate phosphatase activity"/>
    <property type="evidence" value="ECO:0007669"/>
    <property type="project" value="InterPro"/>
</dbReference>
<gene>
    <name evidence="4" type="ORF">H8E19_16465</name>
</gene>
<dbReference type="Proteomes" id="UP000650524">
    <property type="component" value="Unassembled WGS sequence"/>
</dbReference>
<evidence type="ECO:0000313" key="4">
    <source>
        <dbReference type="EMBL" id="MBC8178998.1"/>
    </source>
</evidence>
<dbReference type="InterPro" id="IPR004948">
    <property type="entry name" value="Nuc-triphosphatase_THEP1"/>
</dbReference>
<name>A0A8J6N310_9DELT</name>
<evidence type="ECO:0000256" key="1">
    <source>
        <dbReference type="ARBA" id="ARBA00022741"/>
    </source>
</evidence>
<dbReference type="EMBL" id="JACNJD010000335">
    <property type="protein sequence ID" value="MBC8178998.1"/>
    <property type="molecule type" value="Genomic_DNA"/>
</dbReference>
<dbReference type="Pfam" id="PF03266">
    <property type="entry name" value="NTPase_1"/>
    <property type="match status" value="1"/>
</dbReference>
<comment type="caution">
    <text evidence="4">The sequence shown here is derived from an EMBL/GenBank/DDBJ whole genome shotgun (WGS) entry which is preliminary data.</text>
</comment>
<sequence>MTHNNILFTGPPGCGKTTLIKKIVEQLLTPSTGFITREIREKGKRVGFTINTLDGEEALLAHINVSGRYRVGRYRVVLESIDNIAVPSMIPKTENESVVVDEIGKMECLSSFFRKTVLDVLDMPNPDKPEP</sequence>
<keyword evidence="1" id="KW-0547">Nucleotide-binding</keyword>
<dbReference type="Gene3D" id="3.40.50.300">
    <property type="entry name" value="P-loop containing nucleotide triphosphate hydrolases"/>
    <property type="match status" value="1"/>
</dbReference>
<dbReference type="AlphaFoldDB" id="A0A8J6N310"/>
<evidence type="ECO:0000313" key="5">
    <source>
        <dbReference type="Proteomes" id="UP000650524"/>
    </source>
</evidence>